<accession>A0A8H7THR4</accession>
<comment type="caution">
    <text evidence="1">The sequence shown here is derived from an EMBL/GenBank/DDBJ whole genome shotgun (WGS) entry which is preliminary data.</text>
</comment>
<dbReference type="SUPFAM" id="SSF55298">
    <property type="entry name" value="YjgF-like"/>
    <property type="match status" value="1"/>
</dbReference>
<dbReference type="GO" id="GO:0005739">
    <property type="term" value="C:mitochondrion"/>
    <property type="evidence" value="ECO:0007669"/>
    <property type="project" value="TreeGrafter"/>
</dbReference>
<gene>
    <name evidence="1" type="ORF">IFR04_007523</name>
</gene>
<evidence type="ECO:0008006" key="3">
    <source>
        <dbReference type="Google" id="ProtNLM"/>
    </source>
</evidence>
<sequence length="136" mass="14848">MSSLQYNNEEGYGEACGPLFHYSQSVTIGNIVKISGQGGWTFDGSINLDGEDIKGQVNRAFDNVEKVLQAAGLKGWADVYSVRSYHADLDATLQMTVDNFKARMPNHKPIWTCVGVKKLAFPGMAIEIEVEACKGS</sequence>
<dbReference type="Proteomes" id="UP000664132">
    <property type="component" value="Unassembled WGS sequence"/>
</dbReference>
<proteinExistence type="predicted"/>
<dbReference type="InterPro" id="IPR035959">
    <property type="entry name" value="RutC-like_sf"/>
</dbReference>
<keyword evidence="2" id="KW-1185">Reference proteome</keyword>
<organism evidence="1 2">
    <name type="scientific">Cadophora malorum</name>
    <dbReference type="NCBI Taxonomy" id="108018"/>
    <lineage>
        <taxon>Eukaryota</taxon>
        <taxon>Fungi</taxon>
        <taxon>Dikarya</taxon>
        <taxon>Ascomycota</taxon>
        <taxon>Pezizomycotina</taxon>
        <taxon>Leotiomycetes</taxon>
        <taxon>Helotiales</taxon>
        <taxon>Ploettnerulaceae</taxon>
        <taxon>Cadophora</taxon>
    </lineage>
</organism>
<name>A0A8H7THR4_9HELO</name>
<protein>
    <recommendedName>
        <fullName evidence="3">YjgF-like protein</fullName>
    </recommendedName>
</protein>
<dbReference type="GO" id="GO:0019239">
    <property type="term" value="F:deaminase activity"/>
    <property type="evidence" value="ECO:0007669"/>
    <property type="project" value="TreeGrafter"/>
</dbReference>
<dbReference type="Pfam" id="PF01042">
    <property type="entry name" value="Ribonuc_L-PSP"/>
    <property type="match status" value="1"/>
</dbReference>
<dbReference type="PANTHER" id="PTHR11803:SF39">
    <property type="entry name" value="2-IMINOBUTANOATE_2-IMINOPROPANOATE DEAMINASE"/>
    <property type="match status" value="1"/>
</dbReference>
<evidence type="ECO:0000313" key="1">
    <source>
        <dbReference type="EMBL" id="KAG4419375.1"/>
    </source>
</evidence>
<dbReference type="EMBL" id="JAFJYH010000107">
    <property type="protein sequence ID" value="KAG4419375.1"/>
    <property type="molecule type" value="Genomic_DNA"/>
</dbReference>
<reference evidence="1" key="1">
    <citation type="submission" date="2021-02" db="EMBL/GenBank/DDBJ databases">
        <title>Genome sequence Cadophora malorum strain M34.</title>
        <authorList>
            <person name="Stefanovic E."/>
            <person name="Vu D."/>
            <person name="Scully C."/>
            <person name="Dijksterhuis J."/>
            <person name="Roader J."/>
            <person name="Houbraken J."/>
        </authorList>
    </citation>
    <scope>NUCLEOTIDE SEQUENCE</scope>
    <source>
        <strain evidence="1">M34</strain>
    </source>
</reference>
<evidence type="ECO:0000313" key="2">
    <source>
        <dbReference type="Proteomes" id="UP000664132"/>
    </source>
</evidence>
<dbReference type="InterPro" id="IPR006175">
    <property type="entry name" value="YjgF/YER057c/UK114"/>
</dbReference>
<dbReference type="Gene3D" id="3.30.1330.40">
    <property type="entry name" value="RutC-like"/>
    <property type="match status" value="1"/>
</dbReference>
<dbReference type="PANTHER" id="PTHR11803">
    <property type="entry name" value="2-IMINOBUTANOATE/2-IMINOPROPANOATE DEAMINASE RIDA"/>
    <property type="match status" value="1"/>
</dbReference>
<dbReference type="CDD" id="cd06152">
    <property type="entry name" value="YjgF_YER057c_UK114_like_4"/>
    <property type="match status" value="1"/>
</dbReference>
<dbReference type="AlphaFoldDB" id="A0A8H7THR4"/>
<dbReference type="GO" id="GO:0005829">
    <property type="term" value="C:cytosol"/>
    <property type="evidence" value="ECO:0007669"/>
    <property type="project" value="TreeGrafter"/>
</dbReference>
<dbReference type="OrthoDB" id="309640at2759"/>